<dbReference type="SUPFAM" id="SSF53098">
    <property type="entry name" value="Ribonuclease H-like"/>
    <property type="match status" value="1"/>
</dbReference>
<proteinExistence type="predicted"/>
<dbReference type="Gene3D" id="3.30.420.10">
    <property type="entry name" value="Ribonuclease H-like superfamily/Ribonuclease H"/>
    <property type="match status" value="1"/>
</dbReference>
<organism evidence="2 3">
    <name type="scientific">Flectobacillus roseus</name>
    <dbReference type="NCBI Taxonomy" id="502259"/>
    <lineage>
        <taxon>Bacteria</taxon>
        <taxon>Pseudomonadati</taxon>
        <taxon>Bacteroidota</taxon>
        <taxon>Cytophagia</taxon>
        <taxon>Cytophagales</taxon>
        <taxon>Flectobacillaceae</taxon>
        <taxon>Flectobacillus</taxon>
    </lineage>
</organism>
<evidence type="ECO:0000259" key="1">
    <source>
        <dbReference type="SMART" id="SM00479"/>
    </source>
</evidence>
<reference evidence="2 3" key="1">
    <citation type="submission" date="2023-05" db="EMBL/GenBank/DDBJ databases">
        <title>Novel species of genus Flectobacillus isolated from stream in China.</title>
        <authorList>
            <person name="Lu H."/>
        </authorList>
    </citation>
    <scope>NUCLEOTIDE SEQUENCE [LARGE SCALE GENOMIC DNA]</scope>
    <source>
        <strain evidence="2 3">KCTC 42575</strain>
    </source>
</reference>
<sequence>MNFTAIDFETANNSRSSACALGAVKVENGVITERKEWLIRPEPFEVGYYQFRVHGLSAELLEEQPTFDQVWPEIKPYLENTTLVAHNGKFDFGVLSTVLELYGIPPIRYASLCSLELSKKIWKEEPGYGLNTLATNKLNHRFNHHNAMEDAEVSALLLLRMAEEIGTNDVYEIMASYAPSRPRFFKKRKFPKDGNPS</sequence>
<dbReference type="InterPro" id="IPR013520">
    <property type="entry name" value="Ribonucl_H"/>
</dbReference>
<evidence type="ECO:0000313" key="2">
    <source>
        <dbReference type="EMBL" id="MDI9858368.1"/>
    </source>
</evidence>
<dbReference type="EC" id="3.1.-.-" evidence="2"/>
<dbReference type="InterPro" id="IPR036397">
    <property type="entry name" value="RNaseH_sf"/>
</dbReference>
<dbReference type="PANTHER" id="PTHR30231">
    <property type="entry name" value="DNA POLYMERASE III SUBUNIT EPSILON"/>
    <property type="match status" value="1"/>
</dbReference>
<dbReference type="Pfam" id="PF00929">
    <property type="entry name" value="RNase_T"/>
    <property type="match status" value="1"/>
</dbReference>
<keyword evidence="2" id="KW-0378">Hydrolase</keyword>
<dbReference type="InterPro" id="IPR012337">
    <property type="entry name" value="RNaseH-like_sf"/>
</dbReference>
<evidence type="ECO:0000313" key="3">
    <source>
        <dbReference type="Proteomes" id="UP001236507"/>
    </source>
</evidence>
<accession>A0ABT6Y472</accession>
<feature type="domain" description="Exonuclease" evidence="1">
    <location>
        <begin position="2"/>
        <end position="167"/>
    </location>
</feature>
<dbReference type="PANTHER" id="PTHR30231:SF42">
    <property type="entry name" value="EXONUCLEASE"/>
    <property type="match status" value="1"/>
</dbReference>
<dbReference type="SMART" id="SM00479">
    <property type="entry name" value="EXOIII"/>
    <property type="match status" value="1"/>
</dbReference>
<dbReference type="GO" id="GO:0004527">
    <property type="term" value="F:exonuclease activity"/>
    <property type="evidence" value="ECO:0007669"/>
    <property type="project" value="UniProtKB-KW"/>
</dbReference>
<dbReference type="Proteomes" id="UP001236507">
    <property type="component" value="Unassembled WGS sequence"/>
</dbReference>
<keyword evidence="2" id="KW-0269">Exonuclease</keyword>
<name>A0ABT6Y472_9BACT</name>
<gene>
    <name evidence="2" type="ORF">QM524_03990</name>
</gene>
<keyword evidence="2" id="KW-0540">Nuclease</keyword>
<protein>
    <submittedName>
        <fullName evidence="2">3'-5' exonuclease</fullName>
        <ecNumber evidence="2">3.1.-.-</ecNumber>
    </submittedName>
</protein>
<dbReference type="RefSeq" id="WP_166577782.1">
    <property type="nucleotide sequence ID" value="NZ_JASHIF010000002.1"/>
</dbReference>
<keyword evidence="3" id="KW-1185">Reference proteome</keyword>
<dbReference type="EMBL" id="JASHIF010000002">
    <property type="protein sequence ID" value="MDI9858368.1"/>
    <property type="molecule type" value="Genomic_DNA"/>
</dbReference>
<comment type="caution">
    <text evidence="2">The sequence shown here is derived from an EMBL/GenBank/DDBJ whole genome shotgun (WGS) entry which is preliminary data.</text>
</comment>
<dbReference type="CDD" id="cd06130">
    <property type="entry name" value="DNA_pol_III_epsilon_like"/>
    <property type="match status" value="1"/>
</dbReference>